<dbReference type="Proteomes" id="UP000636960">
    <property type="component" value="Unassembled WGS sequence"/>
</dbReference>
<keyword evidence="3" id="KW-1185">Reference proteome</keyword>
<sequence length="317" mass="36239">MSKLRAQAEISYRDLEQWGNRHGTPMPRSTMADVFAGRRLPRKHILITFLRACGVDPQNDTRWLAAWSQLVAQPTARQANKPADRPDTAQRSAQSILDEALAIRAAAQKEAAELRTAAREDIARLRAEAELATRHERELGAKLAADIRDAGLLRVGTNYLNELEWQELFAGARQLDIFVAYGQTWRNLHARHLHDLAARPESRIRVFLPDPADETTLDLLADRFNITRDEMRRRIEATRTDYELLRRPDGADVEILYRPGDRLYSFYRLDNVAVLGLYSHSRSRMPAIPVLVCRAPGSLYQFIADELPKIEQQSRRP</sequence>
<gene>
    <name evidence="2" type="ORF">Ari01nite_85900</name>
</gene>
<protein>
    <submittedName>
        <fullName evidence="2">Uncharacterized protein</fullName>
    </submittedName>
</protein>
<proteinExistence type="predicted"/>
<reference evidence="2" key="1">
    <citation type="submission" date="2021-01" db="EMBL/GenBank/DDBJ databases">
        <title>Whole genome shotgun sequence of Actinoplanes rishiriensis NBRC 108556.</title>
        <authorList>
            <person name="Komaki H."/>
            <person name="Tamura T."/>
        </authorList>
    </citation>
    <scope>NUCLEOTIDE SEQUENCE</scope>
    <source>
        <strain evidence="2">NBRC 108556</strain>
    </source>
</reference>
<evidence type="ECO:0000313" key="2">
    <source>
        <dbReference type="EMBL" id="GIF01126.1"/>
    </source>
</evidence>
<name>A0A919K958_9ACTN</name>
<feature type="coiled-coil region" evidence="1">
    <location>
        <begin position="97"/>
        <end position="135"/>
    </location>
</feature>
<keyword evidence="1" id="KW-0175">Coiled coil</keyword>
<organism evidence="2 3">
    <name type="scientific">Paractinoplanes rishiriensis</name>
    <dbReference type="NCBI Taxonomy" id="1050105"/>
    <lineage>
        <taxon>Bacteria</taxon>
        <taxon>Bacillati</taxon>
        <taxon>Actinomycetota</taxon>
        <taxon>Actinomycetes</taxon>
        <taxon>Micromonosporales</taxon>
        <taxon>Micromonosporaceae</taxon>
        <taxon>Paractinoplanes</taxon>
    </lineage>
</organism>
<dbReference type="AlphaFoldDB" id="A0A919K958"/>
<dbReference type="EMBL" id="BOMV01000099">
    <property type="protein sequence ID" value="GIF01126.1"/>
    <property type="molecule type" value="Genomic_DNA"/>
</dbReference>
<accession>A0A919K958</accession>
<evidence type="ECO:0000256" key="1">
    <source>
        <dbReference type="SAM" id="Coils"/>
    </source>
</evidence>
<dbReference type="RefSeq" id="WP_203789625.1">
    <property type="nucleotide sequence ID" value="NZ_BOMV01000099.1"/>
</dbReference>
<evidence type="ECO:0000313" key="3">
    <source>
        <dbReference type="Proteomes" id="UP000636960"/>
    </source>
</evidence>
<comment type="caution">
    <text evidence="2">The sequence shown here is derived from an EMBL/GenBank/DDBJ whole genome shotgun (WGS) entry which is preliminary data.</text>
</comment>